<keyword evidence="2" id="KW-1185">Reference proteome</keyword>
<evidence type="ECO:0000313" key="1">
    <source>
        <dbReference type="EMBL" id="GJN92084.1"/>
    </source>
</evidence>
<name>A0AAV5GQA8_9BASI</name>
<accession>A0AAV5GQA8</accession>
<reference evidence="1 2" key="1">
    <citation type="submission" date="2021-12" db="EMBL/GenBank/DDBJ databases">
        <title>High titer production of polyol ester of fatty acids by Rhodotorula paludigena BS15 towards product separation-free biomass refinery.</title>
        <authorList>
            <person name="Mano J."/>
            <person name="Ono H."/>
            <person name="Tanaka T."/>
            <person name="Naito K."/>
            <person name="Sushida H."/>
            <person name="Ike M."/>
            <person name="Tokuyasu K."/>
            <person name="Kitaoka M."/>
        </authorList>
    </citation>
    <scope>NUCLEOTIDE SEQUENCE [LARGE SCALE GENOMIC DNA]</scope>
    <source>
        <strain evidence="1 2">BS15</strain>
    </source>
</reference>
<dbReference type="AlphaFoldDB" id="A0AAV5GQA8"/>
<sequence>MATQPRPSPTSLKDKLSKLFSEQTLLNIREATHFVCAHVALVAAKAEAEVAVQVTTKATFKRKASLVENDGPVKKAKPATAVQLLFQFDKTTF</sequence>
<protein>
    <submittedName>
        <fullName evidence="1">Uncharacterized protein</fullName>
    </submittedName>
</protein>
<evidence type="ECO:0000313" key="2">
    <source>
        <dbReference type="Proteomes" id="UP001342314"/>
    </source>
</evidence>
<organism evidence="1 2">
    <name type="scientific">Rhodotorula paludigena</name>
    <dbReference type="NCBI Taxonomy" id="86838"/>
    <lineage>
        <taxon>Eukaryota</taxon>
        <taxon>Fungi</taxon>
        <taxon>Dikarya</taxon>
        <taxon>Basidiomycota</taxon>
        <taxon>Pucciniomycotina</taxon>
        <taxon>Microbotryomycetes</taxon>
        <taxon>Sporidiobolales</taxon>
        <taxon>Sporidiobolaceae</taxon>
        <taxon>Rhodotorula</taxon>
    </lineage>
</organism>
<comment type="caution">
    <text evidence="1">The sequence shown here is derived from an EMBL/GenBank/DDBJ whole genome shotgun (WGS) entry which is preliminary data.</text>
</comment>
<dbReference type="Proteomes" id="UP001342314">
    <property type="component" value="Unassembled WGS sequence"/>
</dbReference>
<proteinExistence type="predicted"/>
<dbReference type="EMBL" id="BQKY01000010">
    <property type="protein sequence ID" value="GJN92084.1"/>
    <property type="molecule type" value="Genomic_DNA"/>
</dbReference>
<gene>
    <name evidence="1" type="ORF">Rhopal_005113-T1</name>
</gene>